<gene>
    <name evidence="1" type="ORF">TSAR_013624</name>
</gene>
<dbReference type="Proteomes" id="UP000215335">
    <property type="component" value="Unassembled WGS sequence"/>
</dbReference>
<sequence>EHARSTLYDIFACECNIVITGDCSRPPINKVPLEMKSFLSDPRTTRLMNISTMNANRKILAFRGQDKQKIINNKSNTILQKERLQLTLKKNSAILTELAPVIRHCTKTRQNYRSVQ</sequence>
<organism evidence="1 2">
    <name type="scientific">Trichomalopsis sarcophagae</name>
    <dbReference type="NCBI Taxonomy" id="543379"/>
    <lineage>
        <taxon>Eukaryota</taxon>
        <taxon>Metazoa</taxon>
        <taxon>Ecdysozoa</taxon>
        <taxon>Arthropoda</taxon>
        <taxon>Hexapoda</taxon>
        <taxon>Insecta</taxon>
        <taxon>Pterygota</taxon>
        <taxon>Neoptera</taxon>
        <taxon>Endopterygota</taxon>
        <taxon>Hymenoptera</taxon>
        <taxon>Apocrita</taxon>
        <taxon>Proctotrupomorpha</taxon>
        <taxon>Chalcidoidea</taxon>
        <taxon>Pteromalidae</taxon>
        <taxon>Pteromalinae</taxon>
        <taxon>Trichomalopsis</taxon>
    </lineage>
</organism>
<feature type="non-terminal residue" evidence="1">
    <location>
        <position position="1"/>
    </location>
</feature>
<proteinExistence type="predicted"/>
<name>A0A232ENI9_9HYME</name>
<accession>A0A232ENI9</accession>
<dbReference type="EMBL" id="NNAY01003158">
    <property type="protein sequence ID" value="OXU19897.1"/>
    <property type="molecule type" value="Genomic_DNA"/>
</dbReference>
<comment type="caution">
    <text evidence="1">The sequence shown here is derived from an EMBL/GenBank/DDBJ whole genome shotgun (WGS) entry which is preliminary data.</text>
</comment>
<evidence type="ECO:0000313" key="2">
    <source>
        <dbReference type="Proteomes" id="UP000215335"/>
    </source>
</evidence>
<reference evidence="1 2" key="1">
    <citation type="journal article" date="2017" name="Curr. Biol.">
        <title>The Evolution of Venom by Co-option of Single-Copy Genes.</title>
        <authorList>
            <person name="Martinson E.O."/>
            <person name="Mrinalini"/>
            <person name="Kelkar Y.D."/>
            <person name="Chang C.H."/>
            <person name="Werren J.H."/>
        </authorList>
    </citation>
    <scope>NUCLEOTIDE SEQUENCE [LARGE SCALE GENOMIC DNA]</scope>
    <source>
        <strain evidence="1 2">Alberta</strain>
        <tissue evidence="1">Whole body</tissue>
    </source>
</reference>
<keyword evidence="2" id="KW-1185">Reference proteome</keyword>
<evidence type="ECO:0000313" key="1">
    <source>
        <dbReference type="EMBL" id="OXU19897.1"/>
    </source>
</evidence>
<dbReference type="AlphaFoldDB" id="A0A232ENI9"/>
<protein>
    <submittedName>
        <fullName evidence="1">Uncharacterized protein</fullName>
    </submittedName>
</protein>